<dbReference type="GO" id="GO:0005319">
    <property type="term" value="F:lipid transporter activity"/>
    <property type="evidence" value="ECO:0007669"/>
    <property type="project" value="TreeGrafter"/>
</dbReference>
<reference evidence="2" key="2">
    <citation type="submission" date="2021-09" db="EMBL/GenBank/DDBJ databases">
        <authorList>
            <person name="Jia N."/>
            <person name="Wang J."/>
            <person name="Shi W."/>
            <person name="Du L."/>
            <person name="Sun Y."/>
            <person name="Zhan W."/>
            <person name="Jiang J."/>
            <person name="Wang Q."/>
            <person name="Zhang B."/>
            <person name="Ji P."/>
            <person name="Sakyi L.B."/>
            <person name="Cui X."/>
            <person name="Yuan T."/>
            <person name="Jiang B."/>
            <person name="Yang W."/>
            <person name="Lam T.T.-Y."/>
            <person name="Chang Q."/>
            <person name="Ding S."/>
            <person name="Wang X."/>
            <person name="Zhu J."/>
            <person name="Ruan X."/>
            <person name="Zhao L."/>
            <person name="Wei J."/>
            <person name="Que T."/>
            <person name="Du C."/>
            <person name="Cheng J."/>
            <person name="Dai P."/>
            <person name="Han X."/>
            <person name="Huang E."/>
            <person name="Gao Y."/>
            <person name="Liu J."/>
            <person name="Shao H."/>
            <person name="Ye R."/>
            <person name="Li L."/>
            <person name="Wei W."/>
            <person name="Wang X."/>
            <person name="Wang C."/>
            <person name="Huo Q."/>
            <person name="Li W."/>
            <person name="Guo W."/>
            <person name="Chen H."/>
            <person name="Chen S."/>
            <person name="Zhou L."/>
            <person name="Zhou L."/>
            <person name="Ni X."/>
            <person name="Tian J."/>
            <person name="Zhou Y."/>
            <person name="Sheng Y."/>
            <person name="Liu T."/>
            <person name="Pan Y."/>
            <person name="Xia L."/>
            <person name="Li J."/>
            <person name="Zhao F."/>
            <person name="Cao W."/>
        </authorList>
    </citation>
    <scope>NUCLEOTIDE SEQUENCE</scope>
    <source>
        <strain evidence="2">Rsan-2018</strain>
        <tissue evidence="2">Larvae</tissue>
    </source>
</reference>
<sequence length="271" mass="29770">MRWMTDNSIVQAEEVTIKNARLGHLVRIDVKSRVYKTTTLEPVAEISVATSSGTPLPCVYSAIPKQLKTCGGDTLAEKILTSEWGNQCPVEPGLYTAHIAFKLPDSPEARSCVGDGHLVVTVKLVDEDQILECVKNASVQIVNVTISNAKLGRKIKFVATVYVKTTVGKNPVLQLSFSRFDGTNLPCVDEIVPCNLNLCNGTTRIEKRLNKDWGNTCPVQRGTYTGELEFRLPRTSEAKEYFGDGKLQVTVKIVDNGQILGCAQYPLQIDV</sequence>
<dbReference type="GO" id="GO:0008047">
    <property type="term" value="F:enzyme activator activity"/>
    <property type="evidence" value="ECO:0007669"/>
    <property type="project" value="InterPro"/>
</dbReference>
<gene>
    <name evidence="2" type="ORF">HPB52_012693</name>
</gene>
<dbReference type="InterPro" id="IPR036846">
    <property type="entry name" value="GM2-AP_sf"/>
</dbReference>
<keyword evidence="1" id="KW-0732">Signal</keyword>
<organism evidence="2 3">
    <name type="scientific">Rhipicephalus sanguineus</name>
    <name type="common">Brown dog tick</name>
    <name type="synonym">Ixodes sanguineus</name>
    <dbReference type="NCBI Taxonomy" id="34632"/>
    <lineage>
        <taxon>Eukaryota</taxon>
        <taxon>Metazoa</taxon>
        <taxon>Ecdysozoa</taxon>
        <taxon>Arthropoda</taxon>
        <taxon>Chelicerata</taxon>
        <taxon>Arachnida</taxon>
        <taxon>Acari</taxon>
        <taxon>Parasitiformes</taxon>
        <taxon>Ixodida</taxon>
        <taxon>Ixodoidea</taxon>
        <taxon>Ixodidae</taxon>
        <taxon>Rhipicephalinae</taxon>
        <taxon>Rhipicephalus</taxon>
        <taxon>Rhipicephalus</taxon>
    </lineage>
</organism>
<dbReference type="PANTHER" id="PTHR17357:SF0">
    <property type="entry name" value="GANGLIOSIDE GM2 ACTIVATOR"/>
    <property type="match status" value="1"/>
</dbReference>
<comment type="caution">
    <text evidence="2">The sequence shown here is derived from an EMBL/GenBank/DDBJ whole genome shotgun (WGS) entry which is preliminary data.</text>
</comment>
<dbReference type="AlphaFoldDB" id="A0A9D4PFF1"/>
<name>A0A9D4PFF1_RHISA</name>
<dbReference type="PANTHER" id="PTHR17357">
    <property type="entry name" value="GM2 GANGLIOSIDE ACTIVATOR PROTEIN"/>
    <property type="match status" value="1"/>
</dbReference>
<dbReference type="InterPro" id="IPR028996">
    <property type="entry name" value="GM2-AP"/>
</dbReference>
<protein>
    <submittedName>
        <fullName evidence="2">Uncharacterized protein</fullName>
    </submittedName>
</protein>
<dbReference type="Proteomes" id="UP000821837">
    <property type="component" value="Chromosome 8"/>
</dbReference>
<evidence type="ECO:0000256" key="1">
    <source>
        <dbReference type="ARBA" id="ARBA00022729"/>
    </source>
</evidence>
<evidence type="ECO:0000313" key="3">
    <source>
        <dbReference type="Proteomes" id="UP000821837"/>
    </source>
</evidence>
<keyword evidence="3" id="KW-1185">Reference proteome</keyword>
<dbReference type="GO" id="GO:0009898">
    <property type="term" value="C:cytoplasmic side of plasma membrane"/>
    <property type="evidence" value="ECO:0007669"/>
    <property type="project" value="TreeGrafter"/>
</dbReference>
<dbReference type="VEuPathDB" id="VectorBase:RSAN_045331"/>
<dbReference type="GO" id="GO:0006689">
    <property type="term" value="P:ganglioside catabolic process"/>
    <property type="evidence" value="ECO:0007669"/>
    <property type="project" value="InterPro"/>
</dbReference>
<accession>A0A9D4PFF1</accession>
<evidence type="ECO:0000313" key="2">
    <source>
        <dbReference type="EMBL" id="KAH7939438.1"/>
    </source>
</evidence>
<dbReference type="EMBL" id="JABSTV010001254">
    <property type="protein sequence ID" value="KAH7939438.1"/>
    <property type="molecule type" value="Genomic_DNA"/>
</dbReference>
<dbReference type="Gene3D" id="2.70.220.10">
    <property type="entry name" value="Ganglioside GM2 activator"/>
    <property type="match status" value="2"/>
</dbReference>
<proteinExistence type="predicted"/>
<reference evidence="2" key="1">
    <citation type="journal article" date="2020" name="Cell">
        <title>Large-Scale Comparative Analyses of Tick Genomes Elucidate Their Genetic Diversity and Vector Capacities.</title>
        <authorList>
            <consortium name="Tick Genome and Microbiome Consortium (TIGMIC)"/>
            <person name="Jia N."/>
            <person name="Wang J."/>
            <person name="Shi W."/>
            <person name="Du L."/>
            <person name="Sun Y."/>
            <person name="Zhan W."/>
            <person name="Jiang J.F."/>
            <person name="Wang Q."/>
            <person name="Zhang B."/>
            <person name="Ji P."/>
            <person name="Bell-Sakyi L."/>
            <person name="Cui X.M."/>
            <person name="Yuan T.T."/>
            <person name="Jiang B.G."/>
            <person name="Yang W.F."/>
            <person name="Lam T.T."/>
            <person name="Chang Q.C."/>
            <person name="Ding S.J."/>
            <person name="Wang X.J."/>
            <person name="Zhu J.G."/>
            <person name="Ruan X.D."/>
            <person name="Zhao L."/>
            <person name="Wei J.T."/>
            <person name="Ye R.Z."/>
            <person name="Que T.C."/>
            <person name="Du C.H."/>
            <person name="Zhou Y.H."/>
            <person name="Cheng J.X."/>
            <person name="Dai P.F."/>
            <person name="Guo W.B."/>
            <person name="Han X.H."/>
            <person name="Huang E.J."/>
            <person name="Li L.F."/>
            <person name="Wei W."/>
            <person name="Gao Y.C."/>
            <person name="Liu J.Z."/>
            <person name="Shao H.Z."/>
            <person name="Wang X."/>
            <person name="Wang C.C."/>
            <person name="Yang T.C."/>
            <person name="Huo Q.B."/>
            <person name="Li W."/>
            <person name="Chen H.Y."/>
            <person name="Chen S.E."/>
            <person name="Zhou L.G."/>
            <person name="Ni X.B."/>
            <person name="Tian J.H."/>
            <person name="Sheng Y."/>
            <person name="Liu T."/>
            <person name="Pan Y.S."/>
            <person name="Xia L.Y."/>
            <person name="Li J."/>
            <person name="Zhao F."/>
            <person name="Cao W.C."/>
        </authorList>
    </citation>
    <scope>NUCLEOTIDE SEQUENCE</scope>
    <source>
        <strain evidence="2">Rsan-2018</strain>
    </source>
</reference>